<proteinExistence type="predicted"/>
<comment type="caution">
    <text evidence="1">The sequence shown here is derived from an EMBL/GenBank/DDBJ whole genome shotgun (WGS) entry which is preliminary data.</text>
</comment>
<evidence type="ECO:0000313" key="1">
    <source>
        <dbReference type="EMBL" id="KAA3484431.1"/>
    </source>
</evidence>
<protein>
    <submittedName>
        <fullName evidence="1">Uncharacterized protein</fullName>
    </submittedName>
</protein>
<dbReference type="EMBL" id="SMMG02000002">
    <property type="protein sequence ID" value="KAA3484431.1"/>
    <property type="molecule type" value="Genomic_DNA"/>
</dbReference>
<organism evidence="1 2">
    <name type="scientific">Gossypium australe</name>
    <dbReference type="NCBI Taxonomy" id="47621"/>
    <lineage>
        <taxon>Eukaryota</taxon>
        <taxon>Viridiplantae</taxon>
        <taxon>Streptophyta</taxon>
        <taxon>Embryophyta</taxon>
        <taxon>Tracheophyta</taxon>
        <taxon>Spermatophyta</taxon>
        <taxon>Magnoliopsida</taxon>
        <taxon>eudicotyledons</taxon>
        <taxon>Gunneridae</taxon>
        <taxon>Pentapetalae</taxon>
        <taxon>rosids</taxon>
        <taxon>malvids</taxon>
        <taxon>Malvales</taxon>
        <taxon>Malvaceae</taxon>
        <taxon>Malvoideae</taxon>
        <taxon>Gossypium</taxon>
    </lineage>
</organism>
<accession>A0A5B6WRA4</accession>
<dbReference type="AlphaFoldDB" id="A0A5B6WRA4"/>
<sequence length="100" mass="11012">MKSPSNIVSTWLQSVSTLIGVPLTNYLSVSIVVYNTLADEFLLLESVALDEAGLDNIGLSCFLPSTADKSSPRGIFIRASVEKMAYFTWIFTLEPFMSQL</sequence>
<reference evidence="2" key="1">
    <citation type="journal article" date="2019" name="Plant Biotechnol. J.">
        <title>Genome sequencing of the Australian wild diploid species Gossypium australe highlights disease resistance and delayed gland morphogenesis.</title>
        <authorList>
            <person name="Cai Y."/>
            <person name="Cai X."/>
            <person name="Wang Q."/>
            <person name="Wang P."/>
            <person name="Zhang Y."/>
            <person name="Cai C."/>
            <person name="Xu Y."/>
            <person name="Wang K."/>
            <person name="Zhou Z."/>
            <person name="Wang C."/>
            <person name="Geng S."/>
            <person name="Li B."/>
            <person name="Dong Q."/>
            <person name="Hou Y."/>
            <person name="Wang H."/>
            <person name="Ai P."/>
            <person name="Liu Z."/>
            <person name="Yi F."/>
            <person name="Sun M."/>
            <person name="An G."/>
            <person name="Cheng J."/>
            <person name="Zhang Y."/>
            <person name="Shi Q."/>
            <person name="Xie Y."/>
            <person name="Shi X."/>
            <person name="Chang Y."/>
            <person name="Huang F."/>
            <person name="Chen Y."/>
            <person name="Hong S."/>
            <person name="Mi L."/>
            <person name="Sun Q."/>
            <person name="Zhang L."/>
            <person name="Zhou B."/>
            <person name="Peng R."/>
            <person name="Zhang X."/>
            <person name="Liu F."/>
        </authorList>
    </citation>
    <scope>NUCLEOTIDE SEQUENCE [LARGE SCALE GENOMIC DNA]</scope>
    <source>
        <strain evidence="2">cv. PA1801</strain>
    </source>
</reference>
<evidence type="ECO:0000313" key="2">
    <source>
        <dbReference type="Proteomes" id="UP000325315"/>
    </source>
</evidence>
<gene>
    <name evidence="1" type="ORF">EPI10_006515</name>
</gene>
<dbReference type="Proteomes" id="UP000325315">
    <property type="component" value="Unassembled WGS sequence"/>
</dbReference>
<name>A0A5B6WRA4_9ROSI</name>
<keyword evidence="2" id="KW-1185">Reference proteome</keyword>